<evidence type="ECO:0000313" key="2">
    <source>
        <dbReference type="Proteomes" id="UP000308600"/>
    </source>
</evidence>
<proteinExistence type="predicted"/>
<name>A0ACD3BBK3_9AGAR</name>
<accession>A0ACD3BBK3</accession>
<organism evidence="1 2">
    <name type="scientific">Pluteus cervinus</name>
    <dbReference type="NCBI Taxonomy" id="181527"/>
    <lineage>
        <taxon>Eukaryota</taxon>
        <taxon>Fungi</taxon>
        <taxon>Dikarya</taxon>
        <taxon>Basidiomycota</taxon>
        <taxon>Agaricomycotina</taxon>
        <taxon>Agaricomycetes</taxon>
        <taxon>Agaricomycetidae</taxon>
        <taxon>Agaricales</taxon>
        <taxon>Pluteineae</taxon>
        <taxon>Pluteaceae</taxon>
        <taxon>Pluteus</taxon>
    </lineage>
</organism>
<sequence length="778" mass="88612">MSSILVQRLGKILGRYANPNVQIPDFLCKVVTRRERELTPQAKEHILQTLSTRLSRGSTFPHTLERTIVHSGTSMRWDSIGLSHVLTASVLSSDVSSEFVGNGVGSWAYRQAKDAFSPSLSPSDRWNNLLLLGICNGGVTSQPITTSTPSPSAQFSDWKVIFCLATLEKTFHRSQGEVPAELMDVLRPLWEFWRDFKDQVRPPPVSLPVIVAFFRLAGYSKDAQLTRECFRFCNTHQLWDPDVEDPVLKAQLVKVLATSYAIASMACKERKWSSVFSELSAQISGRPWQAEVMKDLILHYFNNNVLSTGYDLYSFSRSSNVTLSFNIVRLMCLKLASHQAFQSVCPLLESLALTREQKEELITIVLDSVRQNRRHSLAPTSSSALGRMLIDSHKDVVPSVRMWLSINYIIPVLIASGQPRVAIELVNLFRCCSSEILRPRTLLRIARTFIRYRHFREASQVLRHFTTPNSTNYHFKRKVMIQLLQSGAHRLARSAQGFRNSFRKEHRSLFRVASGQRFRKPSRRWISPNQIKPIFASTKGGRPHEVKFAISILVRARRVLLAKGLLGRYNTGLDARARTEICNMIIHGMIEGRRRLDNRRVRNVIRMGTALQQEFGFVQDRVTVNILLKAILLCYSLVDSDKMKHVFNSLVLHGYPMPPRWRRHNGLPFPSLSSPASVPFKLPSLSLGYSFGRHIRPLYKLFIKGFHLRQDPTAAHTLIGILKDQEILSRHELETRNRARRLGILKKRKRDQRAREESRQDTAAPSAQAIRTVGLVAA</sequence>
<evidence type="ECO:0000313" key="1">
    <source>
        <dbReference type="EMBL" id="TFK75094.1"/>
    </source>
</evidence>
<protein>
    <submittedName>
        <fullName evidence="1">Uncharacterized protein</fullName>
    </submittedName>
</protein>
<gene>
    <name evidence="1" type="ORF">BDN72DRAFT_955111</name>
</gene>
<keyword evidence="2" id="KW-1185">Reference proteome</keyword>
<dbReference type="EMBL" id="ML208264">
    <property type="protein sequence ID" value="TFK75094.1"/>
    <property type="molecule type" value="Genomic_DNA"/>
</dbReference>
<reference evidence="1 2" key="1">
    <citation type="journal article" date="2019" name="Nat. Ecol. Evol.">
        <title>Megaphylogeny resolves global patterns of mushroom evolution.</title>
        <authorList>
            <person name="Varga T."/>
            <person name="Krizsan K."/>
            <person name="Foldi C."/>
            <person name="Dima B."/>
            <person name="Sanchez-Garcia M."/>
            <person name="Sanchez-Ramirez S."/>
            <person name="Szollosi G.J."/>
            <person name="Szarkandi J.G."/>
            <person name="Papp V."/>
            <person name="Albert L."/>
            <person name="Andreopoulos W."/>
            <person name="Angelini C."/>
            <person name="Antonin V."/>
            <person name="Barry K.W."/>
            <person name="Bougher N.L."/>
            <person name="Buchanan P."/>
            <person name="Buyck B."/>
            <person name="Bense V."/>
            <person name="Catcheside P."/>
            <person name="Chovatia M."/>
            <person name="Cooper J."/>
            <person name="Damon W."/>
            <person name="Desjardin D."/>
            <person name="Finy P."/>
            <person name="Geml J."/>
            <person name="Haridas S."/>
            <person name="Hughes K."/>
            <person name="Justo A."/>
            <person name="Karasinski D."/>
            <person name="Kautmanova I."/>
            <person name="Kiss B."/>
            <person name="Kocsube S."/>
            <person name="Kotiranta H."/>
            <person name="LaButti K.M."/>
            <person name="Lechner B.E."/>
            <person name="Liimatainen K."/>
            <person name="Lipzen A."/>
            <person name="Lukacs Z."/>
            <person name="Mihaltcheva S."/>
            <person name="Morgado L.N."/>
            <person name="Niskanen T."/>
            <person name="Noordeloos M.E."/>
            <person name="Ohm R.A."/>
            <person name="Ortiz-Santana B."/>
            <person name="Ovrebo C."/>
            <person name="Racz N."/>
            <person name="Riley R."/>
            <person name="Savchenko A."/>
            <person name="Shiryaev A."/>
            <person name="Soop K."/>
            <person name="Spirin V."/>
            <person name="Szebenyi C."/>
            <person name="Tomsovsky M."/>
            <person name="Tulloss R.E."/>
            <person name="Uehling J."/>
            <person name="Grigoriev I.V."/>
            <person name="Vagvolgyi C."/>
            <person name="Papp T."/>
            <person name="Martin F.M."/>
            <person name="Miettinen O."/>
            <person name="Hibbett D.S."/>
            <person name="Nagy L.G."/>
        </authorList>
    </citation>
    <scope>NUCLEOTIDE SEQUENCE [LARGE SCALE GENOMIC DNA]</scope>
    <source>
        <strain evidence="1 2">NL-1719</strain>
    </source>
</reference>
<dbReference type="Proteomes" id="UP000308600">
    <property type="component" value="Unassembled WGS sequence"/>
</dbReference>